<organism evidence="6 7">
    <name type="scientific">Gordonia malaquae NBRC 108250</name>
    <dbReference type="NCBI Taxonomy" id="1223542"/>
    <lineage>
        <taxon>Bacteria</taxon>
        <taxon>Bacillati</taxon>
        <taxon>Actinomycetota</taxon>
        <taxon>Actinomycetes</taxon>
        <taxon>Mycobacteriales</taxon>
        <taxon>Gordoniaceae</taxon>
        <taxon>Gordonia</taxon>
    </lineage>
</organism>
<dbReference type="eggNOG" id="COG1231">
    <property type="taxonomic scope" value="Bacteria"/>
</dbReference>
<dbReference type="GO" id="GO:0016491">
    <property type="term" value="F:oxidoreductase activity"/>
    <property type="evidence" value="ECO:0007669"/>
    <property type="project" value="UniProtKB-KW"/>
</dbReference>
<protein>
    <submittedName>
        <fullName evidence="6">Putative flavin-containing amine oxidase</fullName>
    </submittedName>
</protein>
<evidence type="ECO:0000256" key="2">
    <source>
        <dbReference type="ARBA" id="ARBA00005995"/>
    </source>
</evidence>
<sequence>MSGLPDRVDVVVVGAGMSGLVAARDLTRAGLDVCVVEAADRPGGRAYGVTSGLGSRLDLGGQWVGAGHERLLALTDELGGTVYPMETPRVPRIVDCGRRVRPYSPAVLIGVASIAALELMSRTRVPHKWSGLTLDRLISRVPGARTRRLLSLVAGVSSTAELDKVTLGALATTVGVMGGAVGMLSSQGGAQESLIVEGAGHLVDRMADDLGARVVLGVRATAVRRGDEGVDVSTSAGRIAADHVVIAVPPPVAKRIAHHPPLPDGRTNAERSMRMGSVYKAVAVYPRPFWRKDGPAETLAMGDIGIGVFDSSAPGGAGHLTVLVGGSDARTFDDLGPQERRARILDVLGDLFGDDARTPADWHDKVWHLDAFVEGGYVAMPLPETVGADLPAYSTASGRVHWAGTETSDDHPGYLEGAICAGRRAAAEITDLRP</sequence>
<dbReference type="PANTHER" id="PTHR43563:SF1">
    <property type="entry name" value="AMINE OXIDASE [FLAVIN-CONTAINING] B"/>
    <property type="match status" value="1"/>
</dbReference>
<comment type="similarity">
    <text evidence="2">Belongs to the flavin monoamine oxidase family.</text>
</comment>
<keyword evidence="7" id="KW-1185">Reference proteome</keyword>
<dbReference type="EMBL" id="BAOP01000003">
    <property type="protein sequence ID" value="GAC78353.1"/>
    <property type="molecule type" value="Genomic_DNA"/>
</dbReference>
<dbReference type="Proteomes" id="UP000035009">
    <property type="component" value="Unassembled WGS sequence"/>
</dbReference>
<keyword evidence="3" id="KW-0560">Oxidoreductase</keyword>
<feature type="domain" description="Amine oxidase" evidence="5">
    <location>
        <begin position="187"/>
        <end position="429"/>
    </location>
</feature>
<dbReference type="InterPro" id="IPR050703">
    <property type="entry name" value="Flavin_MAO"/>
</dbReference>
<dbReference type="SUPFAM" id="SSF54373">
    <property type="entry name" value="FAD-linked reductases, C-terminal domain"/>
    <property type="match status" value="1"/>
</dbReference>
<dbReference type="InterPro" id="IPR036188">
    <property type="entry name" value="FAD/NAD-bd_sf"/>
</dbReference>
<evidence type="ECO:0000256" key="1">
    <source>
        <dbReference type="ARBA" id="ARBA00001974"/>
    </source>
</evidence>
<evidence type="ECO:0000256" key="3">
    <source>
        <dbReference type="ARBA" id="ARBA00023002"/>
    </source>
</evidence>
<evidence type="ECO:0000256" key="4">
    <source>
        <dbReference type="PIRSR" id="PIRSR601613-1"/>
    </source>
</evidence>
<evidence type="ECO:0000313" key="7">
    <source>
        <dbReference type="Proteomes" id="UP000035009"/>
    </source>
</evidence>
<feature type="binding site" evidence="4">
    <location>
        <begin position="37"/>
        <end position="38"/>
    </location>
    <ligand>
        <name>FAD</name>
        <dbReference type="ChEBI" id="CHEBI:57692"/>
    </ligand>
</feature>
<dbReference type="Pfam" id="PF01593">
    <property type="entry name" value="Amino_oxidase"/>
    <property type="match status" value="2"/>
</dbReference>
<gene>
    <name evidence="6" type="ORF">GM1_003_00900</name>
</gene>
<comment type="cofactor">
    <cofactor evidence="1">
        <name>FAD</name>
        <dbReference type="ChEBI" id="CHEBI:57692"/>
    </cofactor>
</comment>
<dbReference type="OrthoDB" id="337830at2"/>
<dbReference type="SUPFAM" id="SSF51905">
    <property type="entry name" value="FAD/NAD(P)-binding domain"/>
    <property type="match status" value="1"/>
</dbReference>
<feature type="binding site" evidence="4">
    <location>
        <position position="406"/>
    </location>
    <ligand>
        <name>FAD</name>
        <dbReference type="ChEBI" id="CHEBI:57692"/>
    </ligand>
</feature>
<dbReference type="AlphaFoldDB" id="M3V9Y1"/>
<feature type="domain" description="Amine oxidase" evidence="5">
    <location>
        <begin position="17"/>
        <end position="79"/>
    </location>
</feature>
<evidence type="ECO:0000259" key="5">
    <source>
        <dbReference type="Pfam" id="PF01593"/>
    </source>
</evidence>
<accession>M3V9Y1</accession>
<dbReference type="Gene3D" id="3.50.50.60">
    <property type="entry name" value="FAD/NAD(P)-binding domain"/>
    <property type="match status" value="1"/>
</dbReference>
<comment type="caution">
    <text evidence="6">The sequence shown here is derived from an EMBL/GenBank/DDBJ whole genome shotgun (WGS) entry which is preliminary data.</text>
</comment>
<name>M3V9Y1_GORML</name>
<dbReference type="InterPro" id="IPR002937">
    <property type="entry name" value="Amino_oxidase"/>
</dbReference>
<dbReference type="PRINTS" id="PR00757">
    <property type="entry name" value="AMINEOXDASEF"/>
</dbReference>
<dbReference type="RefSeq" id="WP_008376308.1">
    <property type="nucleotide sequence ID" value="NZ_BAOP01000003.1"/>
</dbReference>
<dbReference type="STRING" id="410332.SAMN04488550_2336"/>
<proteinExistence type="inferred from homology"/>
<feature type="binding site" evidence="4">
    <location>
        <position position="18"/>
    </location>
    <ligand>
        <name>FAD</name>
        <dbReference type="ChEBI" id="CHEBI:57692"/>
    </ligand>
</feature>
<evidence type="ECO:0000313" key="6">
    <source>
        <dbReference type="EMBL" id="GAC78353.1"/>
    </source>
</evidence>
<reference evidence="6 7" key="1">
    <citation type="submission" date="2013-02" db="EMBL/GenBank/DDBJ databases">
        <title>Whole genome shotgun sequence of Gordonia malaquae NBRC 108250.</title>
        <authorList>
            <person name="Yoshida I."/>
            <person name="Hosoyama A."/>
            <person name="Tsuchikane K."/>
            <person name="Ando Y."/>
            <person name="Baba S."/>
            <person name="Ohji S."/>
            <person name="Hamada M."/>
            <person name="Tamura T."/>
            <person name="Yamazoe A."/>
            <person name="Yamazaki S."/>
            <person name="Fujita N."/>
        </authorList>
    </citation>
    <scope>NUCLEOTIDE SEQUENCE [LARGE SCALE GENOMIC DNA]</scope>
    <source>
        <strain evidence="6 7">NBRC 108250</strain>
    </source>
</reference>
<dbReference type="PANTHER" id="PTHR43563">
    <property type="entry name" value="AMINE OXIDASE"/>
    <property type="match status" value="1"/>
</dbReference>
<dbReference type="InterPro" id="IPR001613">
    <property type="entry name" value="Flavin_amine_oxidase"/>
</dbReference>